<keyword evidence="5" id="KW-1185">Reference proteome</keyword>
<evidence type="ECO:0000256" key="1">
    <source>
        <dbReference type="SAM" id="MobiDB-lite"/>
    </source>
</evidence>
<sequence>MADLAAALRSLMKPAPHDPGGANAETTAP</sequence>
<evidence type="ECO:0000313" key="4">
    <source>
        <dbReference type="Proteomes" id="UP000401717"/>
    </source>
</evidence>
<dbReference type="AlphaFoldDB" id="A0A564G0T5"/>
<reference evidence="2" key="3">
    <citation type="submission" date="2021-08" db="EMBL/GenBank/DDBJ databases">
        <authorList>
            <person name="Tani A."/>
            <person name="Ola A."/>
            <person name="Ogura Y."/>
            <person name="Katsura K."/>
            <person name="Hayashi T."/>
        </authorList>
    </citation>
    <scope>NUCLEOTIDE SEQUENCE</scope>
    <source>
        <strain evidence="2">DSM 22415</strain>
    </source>
</reference>
<protein>
    <submittedName>
        <fullName evidence="3">Uncharacterized protein</fullName>
    </submittedName>
</protein>
<dbReference type="EMBL" id="CABFVH010000024">
    <property type="protein sequence ID" value="VUF13832.1"/>
    <property type="molecule type" value="Genomic_DNA"/>
</dbReference>
<evidence type="ECO:0000313" key="2">
    <source>
        <dbReference type="EMBL" id="GJD55568.1"/>
    </source>
</evidence>
<evidence type="ECO:0000313" key="3">
    <source>
        <dbReference type="EMBL" id="VUF13832.1"/>
    </source>
</evidence>
<feature type="region of interest" description="Disordered" evidence="1">
    <location>
        <begin position="1"/>
        <end position="29"/>
    </location>
</feature>
<gene>
    <name evidence="2" type="ORF">IFDJLNFL_1455</name>
    <name evidence="3" type="ORF">MTDSW087_03539</name>
</gene>
<organism evidence="3 4">
    <name type="scientific">Methylobacterium dankookense</name>
    <dbReference type="NCBI Taxonomy" id="560405"/>
    <lineage>
        <taxon>Bacteria</taxon>
        <taxon>Pseudomonadati</taxon>
        <taxon>Pseudomonadota</taxon>
        <taxon>Alphaproteobacteria</taxon>
        <taxon>Hyphomicrobiales</taxon>
        <taxon>Methylobacteriaceae</taxon>
        <taxon>Methylobacterium</taxon>
    </lineage>
</organism>
<reference evidence="3 4" key="1">
    <citation type="submission" date="2019-06" db="EMBL/GenBank/DDBJ databases">
        <authorList>
            <person name="Rodrigo-Torres L."/>
            <person name="Arahal R. D."/>
            <person name="Lucena T."/>
        </authorList>
    </citation>
    <scope>NUCLEOTIDE SEQUENCE [LARGE SCALE GENOMIC DNA]</scope>
    <source>
        <strain evidence="3 4">SW08-7</strain>
    </source>
</reference>
<dbReference type="Proteomes" id="UP000401717">
    <property type="component" value="Unassembled WGS sequence"/>
</dbReference>
<evidence type="ECO:0000313" key="5">
    <source>
        <dbReference type="Proteomes" id="UP001055303"/>
    </source>
</evidence>
<dbReference type="EMBL" id="BPQI01000033">
    <property type="protein sequence ID" value="GJD55568.1"/>
    <property type="molecule type" value="Genomic_DNA"/>
</dbReference>
<proteinExistence type="predicted"/>
<dbReference type="Proteomes" id="UP001055303">
    <property type="component" value="Unassembled WGS sequence"/>
</dbReference>
<name>A0A564G0T5_9HYPH</name>
<accession>A0A564G0T5</accession>
<reference evidence="2" key="2">
    <citation type="journal article" date="2021" name="Front. Microbiol.">
        <title>Comprehensive Comparative Genomics and Phenotyping of Methylobacterium Species.</title>
        <authorList>
            <person name="Alessa O."/>
            <person name="Ogura Y."/>
            <person name="Fujitani Y."/>
            <person name="Takami H."/>
            <person name="Hayashi T."/>
            <person name="Sahin N."/>
            <person name="Tani A."/>
        </authorList>
    </citation>
    <scope>NUCLEOTIDE SEQUENCE</scope>
    <source>
        <strain evidence="2">DSM 22415</strain>
    </source>
</reference>